<dbReference type="Proteomes" id="UP000010420">
    <property type="component" value="Unassembled WGS sequence"/>
</dbReference>
<comment type="caution">
    <text evidence="9">The sequence shown here is derived from an EMBL/GenBank/DDBJ whole genome shotgun (WGS) entry which is preliminary data.</text>
</comment>
<dbReference type="PATRIC" id="fig|545697.3.peg.475"/>
<gene>
    <name evidence="9" type="ORF">HMPREF0216_00483</name>
</gene>
<evidence type="ECO:0000256" key="2">
    <source>
        <dbReference type="ARBA" id="ARBA00009298"/>
    </source>
</evidence>
<feature type="transmembrane region" description="Helical" evidence="7">
    <location>
        <begin position="41"/>
        <end position="59"/>
    </location>
</feature>
<feature type="transmembrane region" description="Helical" evidence="7">
    <location>
        <begin position="71"/>
        <end position="91"/>
    </location>
</feature>
<dbReference type="InterPro" id="IPR049177">
    <property type="entry name" value="MgtC_SapB_SrpB_YhiD_N"/>
</dbReference>
<evidence type="ECO:0000259" key="8">
    <source>
        <dbReference type="Pfam" id="PF02308"/>
    </source>
</evidence>
<dbReference type="eggNOG" id="COG1285">
    <property type="taxonomic scope" value="Bacteria"/>
</dbReference>
<keyword evidence="10" id="KW-1185">Reference proteome</keyword>
<dbReference type="HOGENOM" id="CLU_079292_0_2_9"/>
<keyword evidence="6 7" id="KW-0472">Membrane</keyword>
<keyword evidence="3" id="KW-1003">Cell membrane</keyword>
<evidence type="ECO:0000256" key="1">
    <source>
        <dbReference type="ARBA" id="ARBA00004651"/>
    </source>
</evidence>
<evidence type="ECO:0000313" key="9">
    <source>
        <dbReference type="EMBL" id="EKY28888.1"/>
    </source>
</evidence>
<name>L1QLP6_9CLOT</name>
<sequence length="227" mass="24759">MEYLEELNYVSIFLRLTMAVFFGGIIGYGREREGRPAGLRTHILVSIGATLAMITNIYICQVYDSASDPTRLGAQVISGIGFLGAGTIIVTGKNKVRGLTTAAGLWASACMGLALGAGFYFGAIIGCVLIFAVTVVLAKLDKKINNKSRNITLYILLESHLEVAKLLTYIQSNNIRISDIEISNNNVTSNELIGLLLGLKISREICHNDFINTIRKRDGVIFLQEIN</sequence>
<evidence type="ECO:0000256" key="7">
    <source>
        <dbReference type="SAM" id="Phobius"/>
    </source>
</evidence>
<protein>
    <submittedName>
        <fullName evidence="9">Mg2+ transporter-C family protein</fullName>
    </submittedName>
</protein>
<dbReference type="EMBL" id="AMEZ01000015">
    <property type="protein sequence ID" value="EKY28888.1"/>
    <property type="molecule type" value="Genomic_DNA"/>
</dbReference>
<reference evidence="9 10" key="1">
    <citation type="submission" date="2012-05" db="EMBL/GenBank/DDBJ databases">
        <authorList>
            <person name="Weinstock G."/>
            <person name="Sodergren E."/>
            <person name="Lobos E.A."/>
            <person name="Fulton L."/>
            <person name="Fulton R."/>
            <person name="Courtney L."/>
            <person name="Fronick C."/>
            <person name="O'Laughlin M."/>
            <person name="Godfrey J."/>
            <person name="Wilson R.M."/>
            <person name="Miner T."/>
            <person name="Farmer C."/>
            <person name="Delehaunty K."/>
            <person name="Cordes M."/>
            <person name="Minx P."/>
            <person name="Tomlinson C."/>
            <person name="Chen J."/>
            <person name="Wollam A."/>
            <person name="Pepin K.H."/>
            <person name="Bhonagiri V."/>
            <person name="Zhang X."/>
            <person name="Suruliraj S."/>
            <person name="Warren W."/>
            <person name="Mitreva M."/>
            <person name="Mardis E.R."/>
            <person name="Wilson R.K."/>
        </authorList>
    </citation>
    <scope>NUCLEOTIDE SEQUENCE [LARGE SCALE GENOMIC DNA]</scope>
    <source>
        <strain evidence="9 10">DSM 1785</strain>
    </source>
</reference>
<dbReference type="PANTHER" id="PTHR33778:SF1">
    <property type="entry name" value="MAGNESIUM TRANSPORTER YHID-RELATED"/>
    <property type="match status" value="1"/>
</dbReference>
<comment type="subcellular location">
    <subcellularLocation>
        <location evidence="1">Cell membrane</location>
        <topology evidence="1">Multi-pass membrane protein</topology>
    </subcellularLocation>
</comment>
<evidence type="ECO:0000313" key="10">
    <source>
        <dbReference type="Proteomes" id="UP000010420"/>
    </source>
</evidence>
<organism evidence="9 10">
    <name type="scientific">Clostridium celatum DSM 1785</name>
    <dbReference type="NCBI Taxonomy" id="545697"/>
    <lineage>
        <taxon>Bacteria</taxon>
        <taxon>Bacillati</taxon>
        <taxon>Bacillota</taxon>
        <taxon>Clostridia</taxon>
        <taxon>Eubacteriales</taxon>
        <taxon>Clostridiaceae</taxon>
        <taxon>Clostridium</taxon>
    </lineage>
</organism>
<dbReference type="GO" id="GO:0005886">
    <property type="term" value="C:plasma membrane"/>
    <property type="evidence" value="ECO:0007669"/>
    <property type="project" value="UniProtKB-SubCell"/>
</dbReference>
<dbReference type="PANTHER" id="PTHR33778">
    <property type="entry name" value="PROTEIN MGTC"/>
    <property type="match status" value="1"/>
</dbReference>
<keyword evidence="4 7" id="KW-0812">Transmembrane</keyword>
<dbReference type="STRING" id="545697.HMPREF0216_00483"/>
<dbReference type="AlphaFoldDB" id="L1QLP6"/>
<dbReference type="Pfam" id="PF02308">
    <property type="entry name" value="MgtC"/>
    <property type="match status" value="1"/>
</dbReference>
<feature type="transmembrane region" description="Helical" evidence="7">
    <location>
        <begin position="121"/>
        <end position="140"/>
    </location>
</feature>
<accession>L1QLP6</accession>
<comment type="similarity">
    <text evidence="2">Belongs to the MgtC/SapB family.</text>
</comment>
<evidence type="ECO:0000256" key="3">
    <source>
        <dbReference type="ARBA" id="ARBA00022475"/>
    </source>
</evidence>
<keyword evidence="5 7" id="KW-1133">Transmembrane helix</keyword>
<feature type="transmembrane region" description="Helical" evidence="7">
    <location>
        <begin position="12"/>
        <end position="29"/>
    </location>
</feature>
<evidence type="ECO:0000256" key="5">
    <source>
        <dbReference type="ARBA" id="ARBA00022989"/>
    </source>
</evidence>
<proteinExistence type="inferred from homology"/>
<dbReference type="PRINTS" id="PR01837">
    <property type="entry name" value="MGTCSAPBPROT"/>
</dbReference>
<evidence type="ECO:0000256" key="4">
    <source>
        <dbReference type="ARBA" id="ARBA00022692"/>
    </source>
</evidence>
<dbReference type="InterPro" id="IPR003416">
    <property type="entry name" value="MgtC/SapB/SrpB/YhiD_fam"/>
</dbReference>
<feature type="domain" description="MgtC/SapB/SrpB/YhiD N-terminal" evidence="8">
    <location>
        <begin position="16"/>
        <end position="142"/>
    </location>
</feature>
<evidence type="ECO:0000256" key="6">
    <source>
        <dbReference type="ARBA" id="ARBA00023136"/>
    </source>
</evidence>